<proteinExistence type="predicted"/>
<evidence type="ECO:0000256" key="1">
    <source>
        <dbReference type="SAM" id="Phobius"/>
    </source>
</evidence>
<comment type="caution">
    <text evidence="2">The sequence shown here is derived from an EMBL/GenBank/DDBJ whole genome shotgun (WGS) entry which is preliminary data.</text>
</comment>
<feature type="transmembrane region" description="Helical" evidence="1">
    <location>
        <begin position="92"/>
        <end position="109"/>
    </location>
</feature>
<protein>
    <submittedName>
        <fullName evidence="2">AzlD domain-containing protein</fullName>
    </submittedName>
</protein>
<dbReference type="AlphaFoldDB" id="A0AA41ZGD7"/>
<dbReference type="InterPro" id="IPR008407">
    <property type="entry name" value="Brnchd-chn_aa_trnsp_AzlD"/>
</dbReference>
<reference evidence="2" key="1">
    <citation type="submission" date="2022-11" db="EMBL/GenBank/DDBJ databases">
        <title>Larsenimonas rhizosphaerae sp. nov., isolated from a tidal mudflat.</title>
        <authorList>
            <person name="Lee S.D."/>
            <person name="Kim I.S."/>
        </authorList>
    </citation>
    <scope>NUCLEOTIDE SEQUENCE</scope>
    <source>
        <strain evidence="2">GH2-1</strain>
    </source>
</reference>
<evidence type="ECO:0000313" key="3">
    <source>
        <dbReference type="Proteomes" id="UP001165678"/>
    </source>
</evidence>
<name>A0AA41ZGD7_9GAMM</name>
<feature type="transmembrane region" description="Helical" evidence="1">
    <location>
        <begin position="68"/>
        <end position="85"/>
    </location>
</feature>
<dbReference type="Pfam" id="PF05437">
    <property type="entry name" value="AzlD"/>
    <property type="match status" value="1"/>
</dbReference>
<evidence type="ECO:0000313" key="2">
    <source>
        <dbReference type="EMBL" id="MCX2524050.1"/>
    </source>
</evidence>
<feature type="transmembrane region" description="Helical" evidence="1">
    <location>
        <begin position="6"/>
        <end position="27"/>
    </location>
</feature>
<keyword evidence="1" id="KW-0472">Membrane</keyword>
<dbReference type="EMBL" id="JAPIVE010000002">
    <property type="protein sequence ID" value="MCX2524050.1"/>
    <property type="molecule type" value="Genomic_DNA"/>
</dbReference>
<gene>
    <name evidence="2" type="ORF">OQ287_07350</name>
</gene>
<organism evidence="2 3">
    <name type="scientific">Larsenimonas rhizosphaerae</name>
    <dbReference type="NCBI Taxonomy" id="2944682"/>
    <lineage>
        <taxon>Bacteria</taxon>
        <taxon>Pseudomonadati</taxon>
        <taxon>Pseudomonadota</taxon>
        <taxon>Gammaproteobacteria</taxon>
        <taxon>Oceanospirillales</taxon>
        <taxon>Halomonadaceae</taxon>
        <taxon>Larsenimonas</taxon>
    </lineage>
</organism>
<keyword evidence="1" id="KW-1133">Transmembrane helix</keyword>
<dbReference type="RefSeq" id="WP_265896020.1">
    <property type="nucleotide sequence ID" value="NZ_JAPIVE010000002.1"/>
</dbReference>
<sequence>MTIAFWAALIMMALGTWLMRALPLWWVQRRRARPDTSMATTPYGLIVAGPLLIAGLLGVSLVPSEPEPITWLATLVGALATILCWRLTHRTGLPILAGVAMFGVITWLAELH</sequence>
<keyword evidence="1" id="KW-0812">Transmembrane</keyword>
<accession>A0AA41ZGD7</accession>
<dbReference type="Proteomes" id="UP001165678">
    <property type="component" value="Unassembled WGS sequence"/>
</dbReference>
<feature type="transmembrane region" description="Helical" evidence="1">
    <location>
        <begin position="39"/>
        <end position="62"/>
    </location>
</feature>
<keyword evidence="3" id="KW-1185">Reference proteome</keyword>